<evidence type="ECO:0000313" key="3">
    <source>
        <dbReference type="Proteomes" id="UP001159363"/>
    </source>
</evidence>
<evidence type="ECO:0000313" key="2">
    <source>
        <dbReference type="EMBL" id="KAJ8869524.1"/>
    </source>
</evidence>
<comment type="caution">
    <text evidence="2">The sequence shown here is derived from an EMBL/GenBank/DDBJ whole genome shotgun (WGS) entry which is preliminary data.</text>
</comment>
<dbReference type="Proteomes" id="UP001159363">
    <property type="component" value="Chromosome 12"/>
</dbReference>
<accession>A0ABQ9GAT3</accession>
<dbReference type="Gene3D" id="3.30.420.10">
    <property type="entry name" value="Ribonuclease H-like superfamily/Ribonuclease H"/>
    <property type="match status" value="1"/>
</dbReference>
<keyword evidence="3" id="KW-1185">Reference proteome</keyword>
<gene>
    <name evidence="2" type="ORF">PR048_028515</name>
</gene>
<dbReference type="EMBL" id="JARBHB010000013">
    <property type="protein sequence ID" value="KAJ8869524.1"/>
    <property type="molecule type" value="Genomic_DNA"/>
</dbReference>
<reference evidence="2 3" key="1">
    <citation type="submission" date="2023-02" db="EMBL/GenBank/DDBJ databases">
        <title>LHISI_Scaffold_Assembly.</title>
        <authorList>
            <person name="Stuart O.P."/>
            <person name="Cleave R."/>
            <person name="Magrath M.J.L."/>
            <person name="Mikheyev A.S."/>
        </authorList>
    </citation>
    <scope>NUCLEOTIDE SEQUENCE [LARGE SCALE GENOMIC DNA]</scope>
    <source>
        <strain evidence="2">Daus_M_001</strain>
        <tissue evidence="2">Leg muscle</tissue>
    </source>
</reference>
<sequence>MVARRRAGARPRQADPAVVITIPGEWLRGRGRRYIRWDNGGSGRQLAPDAGGPDRGTTEKRTTSPWSGIDAHRIRCRETHLVTDYDIWVCVPDNTATYLQFVQEVLPEYLEEVPLDAREAMWFQQDGAPPRVSPFRFAGTSTCTSRTSG</sequence>
<protein>
    <submittedName>
        <fullName evidence="2">Uncharacterized protein</fullName>
    </submittedName>
</protein>
<dbReference type="InterPro" id="IPR036397">
    <property type="entry name" value="RNaseH_sf"/>
</dbReference>
<feature type="region of interest" description="Disordered" evidence="1">
    <location>
        <begin position="38"/>
        <end position="65"/>
    </location>
</feature>
<organism evidence="2 3">
    <name type="scientific">Dryococelus australis</name>
    <dbReference type="NCBI Taxonomy" id="614101"/>
    <lineage>
        <taxon>Eukaryota</taxon>
        <taxon>Metazoa</taxon>
        <taxon>Ecdysozoa</taxon>
        <taxon>Arthropoda</taxon>
        <taxon>Hexapoda</taxon>
        <taxon>Insecta</taxon>
        <taxon>Pterygota</taxon>
        <taxon>Neoptera</taxon>
        <taxon>Polyneoptera</taxon>
        <taxon>Phasmatodea</taxon>
        <taxon>Verophasmatodea</taxon>
        <taxon>Anareolatae</taxon>
        <taxon>Phasmatidae</taxon>
        <taxon>Eurycanthinae</taxon>
        <taxon>Dryococelus</taxon>
    </lineage>
</organism>
<evidence type="ECO:0000256" key="1">
    <source>
        <dbReference type="SAM" id="MobiDB-lite"/>
    </source>
</evidence>
<name>A0ABQ9GAT3_9NEOP</name>
<proteinExistence type="predicted"/>